<dbReference type="Proteomes" id="UP001595625">
    <property type="component" value="Unassembled WGS sequence"/>
</dbReference>
<keyword evidence="2" id="KW-1003">Cell membrane</keyword>
<keyword evidence="5 6" id="KW-0472">Membrane</keyword>
<feature type="transmembrane region" description="Helical" evidence="6">
    <location>
        <begin position="208"/>
        <end position="229"/>
    </location>
</feature>
<evidence type="ECO:0000256" key="2">
    <source>
        <dbReference type="ARBA" id="ARBA00022475"/>
    </source>
</evidence>
<dbReference type="RefSeq" id="WP_117313573.1">
    <property type="nucleotide sequence ID" value="NZ_JBHRUJ010000001.1"/>
</dbReference>
<accession>A0ABV7KJB6</accession>
<organism evidence="7 8">
    <name type="scientific">Planomicrobium okeanokoites</name>
    <name type="common">Planococcus okeanokoites</name>
    <name type="synonym">Flavobacterium okeanokoites</name>
    <dbReference type="NCBI Taxonomy" id="244"/>
    <lineage>
        <taxon>Bacteria</taxon>
        <taxon>Bacillati</taxon>
        <taxon>Bacillota</taxon>
        <taxon>Bacilli</taxon>
        <taxon>Bacillales</taxon>
        <taxon>Caryophanaceae</taxon>
        <taxon>Planomicrobium</taxon>
    </lineage>
</organism>
<dbReference type="EMBL" id="JBHRUJ010000001">
    <property type="protein sequence ID" value="MFC3209770.1"/>
    <property type="molecule type" value="Genomic_DNA"/>
</dbReference>
<comment type="caution">
    <text evidence="7">The sequence shown here is derived from an EMBL/GenBank/DDBJ whole genome shotgun (WGS) entry which is preliminary data.</text>
</comment>
<protein>
    <submittedName>
        <fullName evidence="7">LrgB family protein</fullName>
    </submittedName>
</protein>
<proteinExistence type="predicted"/>
<feature type="transmembrane region" description="Helical" evidence="6">
    <location>
        <begin position="6"/>
        <end position="25"/>
    </location>
</feature>
<gene>
    <name evidence="7" type="ORF">ACFOEJ_01600</name>
</gene>
<evidence type="ECO:0000256" key="5">
    <source>
        <dbReference type="ARBA" id="ARBA00023136"/>
    </source>
</evidence>
<feature type="transmembrane region" description="Helical" evidence="6">
    <location>
        <begin position="145"/>
        <end position="168"/>
    </location>
</feature>
<keyword evidence="3 6" id="KW-0812">Transmembrane</keyword>
<comment type="subcellular location">
    <subcellularLocation>
        <location evidence="1">Cell membrane</location>
        <topology evidence="1">Multi-pass membrane protein</topology>
    </subcellularLocation>
</comment>
<evidence type="ECO:0000256" key="1">
    <source>
        <dbReference type="ARBA" id="ARBA00004651"/>
    </source>
</evidence>
<feature type="transmembrane region" description="Helical" evidence="6">
    <location>
        <begin position="175"/>
        <end position="196"/>
    </location>
</feature>
<evidence type="ECO:0000313" key="8">
    <source>
        <dbReference type="Proteomes" id="UP001595625"/>
    </source>
</evidence>
<evidence type="ECO:0000256" key="4">
    <source>
        <dbReference type="ARBA" id="ARBA00022989"/>
    </source>
</evidence>
<feature type="transmembrane region" description="Helical" evidence="6">
    <location>
        <begin position="63"/>
        <end position="80"/>
    </location>
</feature>
<keyword evidence="8" id="KW-1185">Reference proteome</keyword>
<dbReference type="PANTHER" id="PTHR30249:SF17">
    <property type="entry name" value="HOLIN-LIKE PROTEIN CIDB"/>
    <property type="match status" value="1"/>
</dbReference>
<evidence type="ECO:0000256" key="6">
    <source>
        <dbReference type="SAM" id="Phobius"/>
    </source>
</evidence>
<feature type="transmembrane region" description="Helical" evidence="6">
    <location>
        <begin position="32"/>
        <end position="51"/>
    </location>
</feature>
<dbReference type="Pfam" id="PF04172">
    <property type="entry name" value="LrgB"/>
    <property type="match status" value="1"/>
</dbReference>
<dbReference type="PANTHER" id="PTHR30249">
    <property type="entry name" value="PUTATIVE SEROTONIN TRANSPORTER"/>
    <property type="match status" value="1"/>
</dbReference>
<evidence type="ECO:0000313" key="7">
    <source>
        <dbReference type="EMBL" id="MFC3209770.1"/>
    </source>
</evidence>
<sequence>MSDLLVAFFFIGFTFAAYFLMNLLYLRFHFSFLMPALTATFIIVLFLLMTGTSYETYMTGGQWVDSFMGPAVVALAIPLYKQRKLLFDNLVPVLSGILVGVVIGMASGITLAKLFGFSRTLILSLLPKSITTPVAMEVTEQLGGIPSLAAVFVMIAGFSGIIVGPAFLKLLRIETPIGIGMGLGASAHGIGTAKALEYGAQEASVSSVAMSLSAVIGSFLAPVFVWFFFL</sequence>
<feature type="transmembrane region" description="Helical" evidence="6">
    <location>
        <begin position="92"/>
        <end position="115"/>
    </location>
</feature>
<name>A0ABV7KJB6_PLAOK</name>
<dbReference type="InterPro" id="IPR007300">
    <property type="entry name" value="CidB/LrgB"/>
</dbReference>
<evidence type="ECO:0000256" key="3">
    <source>
        <dbReference type="ARBA" id="ARBA00022692"/>
    </source>
</evidence>
<reference evidence="8" key="1">
    <citation type="journal article" date="2019" name="Int. J. Syst. Evol. Microbiol.">
        <title>The Global Catalogue of Microorganisms (GCM) 10K type strain sequencing project: providing services to taxonomists for standard genome sequencing and annotation.</title>
        <authorList>
            <consortium name="The Broad Institute Genomics Platform"/>
            <consortium name="The Broad Institute Genome Sequencing Center for Infectious Disease"/>
            <person name="Wu L."/>
            <person name="Ma J."/>
        </authorList>
    </citation>
    <scope>NUCLEOTIDE SEQUENCE [LARGE SCALE GENOMIC DNA]</scope>
    <source>
        <strain evidence="8">CCM 320</strain>
    </source>
</reference>
<keyword evidence="4 6" id="KW-1133">Transmembrane helix</keyword>